<name>G0R1A2_ICHMU</name>
<dbReference type="GO" id="GO:0030544">
    <property type="term" value="F:Hsp70 protein binding"/>
    <property type="evidence" value="ECO:0007669"/>
    <property type="project" value="InterPro"/>
</dbReference>
<dbReference type="RefSeq" id="XP_004029971.1">
    <property type="nucleotide sequence ID" value="XM_004029923.1"/>
</dbReference>
<evidence type="ECO:0000256" key="3">
    <source>
        <dbReference type="ARBA" id="ARBA00022771"/>
    </source>
</evidence>
<keyword evidence="1 6" id="KW-0479">Metal-binding</keyword>
<evidence type="ECO:0000256" key="6">
    <source>
        <dbReference type="PROSITE-ProRule" id="PRU00546"/>
    </source>
</evidence>
<dbReference type="CDD" id="cd10747">
    <property type="entry name" value="DnaJ_C"/>
    <property type="match status" value="1"/>
</dbReference>
<evidence type="ECO:0000256" key="7">
    <source>
        <dbReference type="SAM" id="SignalP"/>
    </source>
</evidence>
<dbReference type="EMBL" id="GL984212">
    <property type="protein sequence ID" value="EGR28735.1"/>
    <property type="molecule type" value="Genomic_DNA"/>
</dbReference>
<dbReference type="InterPro" id="IPR001623">
    <property type="entry name" value="DnaJ_domain"/>
</dbReference>
<dbReference type="InterPro" id="IPR012724">
    <property type="entry name" value="DnaJ"/>
</dbReference>
<dbReference type="SMART" id="SM00271">
    <property type="entry name" value="DnaJ"/>
    <property type="match status" value="1"/>
</dbReference>
<keyword evidence="11" id="KW-1185">Reference proteome</keyword>
<dbReference type="GO" id="GO:0008270">
    <property type="term" value="F:zinc ion binding"/>
    <property type="evidence" value="ECO:0007669"/>
    <property type="project" value="UniProtKB-KW"/>
</dbReference>
<keyword evidence="2" id="KW-0677">Repeat</keyword>
<evidence type="ECO:0000256" key="4">
    <source>
        <dbReference type="ARBA" id="ARBA00022833"/>
    </source>
</evidence>
<dbReference type="PRINTS" id="PR00625">
    <property type="entry name" value="JDOMAIN"/>
</dbReference>
<evidence type="ECO:0000313" key="11">
    <source>
        <dbReference type="Proteomes" id="UP000008983"/>
    </source>
</evidence>
<feature type="signal peptide" evidence="7">
    <location>
        <begin position="1"/>
        <end position="18"/>
    </location>
</feature>
<feature type="chain" id="PRO_5003408041" evidence="7">
    <location>
        <begin position="19"/>
        <end position="368"/>
    </location>
</feature>
<dbReference type="InterPro" id="IPR002939">
    <property type="entry name" value="DnaJ_C"/>
</dbReference>
<dbReference type="AlphaFoldDB" id="G0R1A2"/>
<organism evidence="10 11">
    <name type="scientific">Ichthyophthirius multifiliis</name>
    <name type="common">White spot disease agent</name>
    <name type="synonym">Ich</name>
    <dbReference type="NCBI Taxonomy" id="5932"/>
    <lineage>
        <taxon>Eukaryota</taxon>
        <taxon>Sar</taxon>
        <taxon>Alveolata</taxon>
        <taxon>Ciliophora</taxon>
        <taxon>Intramacronucleata</taxon>
        <taxon>Oligohymenophorea</taxon>
        <taxon>Hymenostomatida</taxon>
        <taxon>Ophryoglenina</taxon>
        <taxon>Ichthyophthirius</taxon>
    </lineage>
</organism>
<dbReference type="GO" id="GO:0005524">
    <property type="term" value="F:ATP binding"/>
    <property type="evidence" value="ECO:0007669"/>
    <property type="project" value="InterPro"/>
</dbReference>
<evidence type="ECO:0000256" key="2">
    <source>
        <dbReference type="ARBA" id="ARBA00022737"/>
    </source>
</evidence>
<dbReference type="PANTHER" id="PTHR43888">
    <property type="entry name" value="DNAJ-LIKE-2, ISOFORM A-RELATED"/>
    <property type="match status" value="1"/>
</dbReference>
<dbReference type="InterPro" id="IPR018253">
    <property type="entry name" value="DnaJ_domain_CS"/>
</dbReference>
<dbReference type="InterPro" id="IPR044713">
    <property type="entry name" value="DNJA1/2-like"/>
</dbReference>
<dbReference type="Pfam" id="PF01556">
    <property type="entry name" value="DnaJ_C"/>
    <property type="match status" value="1"/>
</dbReference>
<protein>
    <submittedName>
        <fullName evidence="10">Uncharacterized protein</fullName>
    </submittedName>
</protein>
<dbReference type="Pfam" id="PF00684">
    <property type="entry name" value="DnaJ_CXXCXGXG"/>
    <property type="match status" value="1"/>
</dbReference>
<dbReference type="GO" id="GO:0009408">
    <property type="term" value="P:response to heat"/>
    <property type="evidence" value="ECO:0007669"/>
    <property type="project" value="InterPro"/>
</dbReference>
<proteinExistence type="inferred from homology"/>
<dbReference type="CDD" id="cd10719">
    <property type="entry name" value="DnaJ_zf"/>
    <property type="match status" value="1"/>
</dbReference>
<dbReference type="CDD" id="cd06257">
    <property type="entry name" value="DnaJ"/>
    <property type="match status" value="1"/>
</dbReference>
<dbReference type="InterPro" id="IPR036410">
    <property type="entry name" value="HSP_DnaJ_Cys-rich_dom_sf"/>
</dbReference>
<dbReference type="SUPFAM" id="SSF46565">
    <property type="entry name" value="Chaperone J-domain"/>
    <property type="match status" value="1"/>
</dbReference>
<dbReference type="eggNOG" id="KOG0712">
    <property type="taxonomic scope" value="Eukaryota"/>
</dbReference>
<dbReference type="FunCoup" id="G0R1A2">
    <property type="interactions" value="13"/>
</dbReference>
<dbReference type="PROSITE" id="PS51188">
    <property type="entry name" value="ZF_CR"/>
    <property type="match status" value="1"/>
</dbReference>
<dbReference type="Gene3D" id="2.60.260.20">
    <property type="entry name" value="Urease metallochaperone UreE, N-terminal domain"/>
    <property type="match status" value="2"/>
</dbReference>
<dbReference type="FunFam" id="2.60.260.20:FF:000013">
    <property type="entry name" value="DnaJ subfamily B member 11"/>
    <property type="match status" value="1"/>
</dbReference>
<dbReference type="HAMAP" id="MF_01152">
    <property type="entry name" value="DnaJ"/>
    <property type="match status" value="1"/>
</dbReference>
<evidence type="ECO:0000259" key="9">
    <source>
        <dbReference type="PROSITE" id="PS51188"/>
    </source>
</evidence>
<sequence>MQKTFIIILLIFIQLTFAAYRKYYQILGVNPNASDQEIKKAYRRLSVQYHPDKNKDAGATEKYQQINTAYEVLKDKDLRRAYDQEGEEGVKRYQAQKQQGNSPDMDFFGGIFGNFFGGGNKRNVEKRGPELKIKLYTSLEDIYSGNEVPFFITKQVLCPHCRGTGANDPDDVKTCPACNGGGYIIRKQQIAPGYYQQFQAQCDRCSGKGKILRSKCQVCQGQKTMQGYDEMSVFIERGIEDGQTIKFEGGGDDYVDMSSSDIIFEIKELAHPVFERKKNNLHVSVELTLREAIFGFKKKIKHLDNHFVKINKVGVTQPGEIQKIVGEGMPLHQQSQTYGDLYIQYKVRLEKSYTSQQLKKLEEFFSLK</sequence>
<dbReference type="Gene3D" id="2.10.230.10">
    <property type="entry name" value="Heat shock protein DnaJ, cysteine-rich domain"/>
    <property type="match status" value="1"/>
</dbReference>
<gene>
    <name evidence="10" type="ORF">IMG5_169320</name>
</gene>
<dbReference type="InterPro" id="IPR001305">
    <property type="entry name" value="HSP_DnaJ_Cys-rich_dom"/>
</dbReference>
<evidence type="ECO:0000256" key="5">
    <source>
        <dbReference type="ARBA" id="ARBA00023186"/>
    </source>
</evidence>
<dbReference type="InterPro" id="IPR036869">
    <property type="entry name" value="J_dom_sf"/>
</dbReference>
<evidence type="ECO:0000259" key="8">
    <source>
        <dbReference type="PROSITE" id="PS50076"/>
    </source>
</evidence>
<reference evidence="10 11" key="1">
    <citation type="submission" date="2011-07" db="EMBL/GenBank/DDBJ databases">
        <authorList>
            <person name="Coyne R."/>
            <person name="Brami D."/>
            <person name="Johnson J."/>
            <person name="Hostetler J."/>
            <person name="Hannick L."/>
            <person name="Clark T."/>
            <person name="Cassidy-Hanley D."/>
            <person name="Inman J."/>
        </authorList>
    </citation>
    <scope>NUCLEOTIDE SEQUENCE [LARGE SCALE GENOMIC DNA]</scope>
    <source>
        <strain evidence="10 11">G5</strain>
    </source>
</reference>
<dbReference type="Proteomes" id="UP000008983">
    <property type="component" value="Unassembled WGS sequence"/>
</dbReference>
<dbReference type="GO" id="GO:0006457">
    <property type="term" value="P:protein folding"/>
    <property type="evidence" value="ECO:0007669"/>
    <property type="project" value="InterPro"/>
</dbReference>
<dbReference type="OMA" id="KWHEDGD"/>
<dbReference type="OrthoDB" id="550424at2759"/>
<dbReference type="GeneID" id="14904836"/>
<dbReference type="SUPFAM" id="SSF57938">
    <property type="entry name" value="DnaJ/Hsp40 cysteine-rich domain"/>
    <property type="match status" value="1"/>
</dbReference>
<evidence type="ECO:0000313" key="10">
    <source>
        <dbReference type="EMBL" id="EGR28735.1"/>
    </source>
</evidence>
<dbReference type="STRING" id="857967.G0R1A2"/>
<keyword evidence="5" id="KW-0143">Chaperone</keyword>
<keyword evidence="3 6" id="KW-0863">Zinc-finger</keyword>
<dbReference type="FunFam" id="2.10.230.10:FF:000002">
    <property type="entry name" value="Molecular chaperone DnaJ"/>
    <property type="match status" value="1"/>
</dbReference>
<dbReference type="Pfam" id="PF00226">
    <property type="entry name" value="DnaJ"/>
    <property type="match status" value="1"/>
</dbReference>
<feature type="domain" description="CR-type" evidence="9">
    <location>
        <begin position="145"/>
        <end position="228"/>
    </location>
</feature>
<keyword evidence="7" id="KW-0732">Signal</keyword>
<dbReference type="PROSITE" id="PS00636">
    <property type="entry name" value="DNAJ_1"/>
    <property type="match status" value="1"/>
</dbReference>
<dbReference type="GO" id="GO:0051082">
    <property type="term" value="F:unfolded protein binding"/>
    <property type="evidence" value="ECO:0007669"/>
    <property type="project" value="InterPro"/>
</dbReference>
<feature type="domain" description="J" evidence="8">
    <location>
        <begin position="22"/>
        <end position="86"/>
    </location>
</feature>
<dbReference type="SUPFAM" id="SSF49493">
    <property type="entry name" value="HSP40/DnaJ peptide-binding domain"/>
    <property type="match status" value="2"/>
</dbReference>
<dbReference type="InterPro" id="IPR008971">
    <property type="entry name" value="HSP40/DnaJ_pept-bd"/>
</dbReference>
<accession>G0R1A2</accession>
<dbReference type="InParanoid" id="G0R1A2"/>
<evidence type="ECO:0000256" key="1">
    <source>
        <dbReference type="ARBA" id="ARBA00022723"/>
    </source>
</evidence>
<feature type="zinc finger region" description="CR-type" evidence="6">
    <location>
        <begin position="145"/>
        <end position="228"/>
    </location>
</feature>
<keyword evidence="4 6" id="KW-0862">Zinc</keyword>
<dbReference type="PROSITE" id="PS50076">
    <property type="entry name" value="DNAJ_2"/>
    <property type="match status" value="1"/>
</dbReference>
<dbReference type="Gene3D" id="1.10.287.110">
    <property type="entry name" value="DnaJ domain"/>
    <property type="match status" value="1"/>
</dbReference>